<keyword evidence="5" id="KW-1185">Reference proteome</keyword>
<sequence>MRGYISKIHPAGSAIAAVLALTSTYGYAQESPVSDVAPVVAVPPPASVPANSAPVPFSPVSSDAAASQAMVQPTPPVEARIAEARAAAEREAAEQNAKPVPVARPAPARTERSTRAAAPTVAPPAIERNAEPAPLPTASVAPAVTATDPVQATVAPAPVDDSAATTSWVLPAALGGGALLLLGLGAAAVNSRRRRVGTRAALDHPAYDDQPTTAPFAPAVLTTPAPAEMHIPIGAHGSLAAMVAAPPSAENPFLTPRKRMARARFLLAQQEKRVEGHSPSFHEVAPPQTIHAEPQQMQTVYRMGADRKRGMTFKPQTH</sequence>
<keyword evidence="2" id="KW-0472">Membrane</keyword>
<dbReference type="EMBL" id="JAASQR010000001">
    <property type="protein sequence ID" value="NIJ15529.1"/>
    <property type="molecule type" value="Genomic_DNA"/>
</dbReference>
<dbReference type="AlphaFoldDB" id="A0A846M0F6"/>
<reference evidence="4 5" key="1">
    <citation type="submission" date="2020-03" db="EMBL/GenBank/DDBJ databases">
        <title>Genomic Encyclopedia of Type Strains, Phase IV (KMG-IV): sequencing the most valuable type-strain genomes for metagenomic binning, comparative biology and taxonomic classification.</title>
        <authorList>
            <person name="Goeker M."/>
        </authorList>
    </citation>
    <scope>NUCLEOTIDE SEQUENCE [LARGE SCALE GENOMIC DNA]</scope>
    <source>
        <strain evidence="4 5">DSM 21299</strain>
    </source>
</reference>
<keyword evidence="2" id="KW-0812">Transmembrane</keyword>
<organism evidence="4 5">
    <name type="scientific">Sphingobium vermicomposti</name>
    <dbReference type="NCBI Taxonomy" id="529005"/>
    <lineage>
        <taxon>Bacteria</taxon>
        <taxon>Pseudomonadati</taxon>
        <taxon>Pseudomonadota</taxon>
        <taxon>Alphaproteobacteria</taxon>
        <taxon>Sphingomonadales</taxon>
        <taxon>Sphingomonadaceae</taxon>
        <taxon>Sphingobium</taxon>
    </lineage>
</organism>
<proteinExistence type="predicted"/>
<keyword evidence="2" id="KW-1133">Transmembrane helix</keyword>
<feature type="compositionally biased region" description="Low complexity" evidence="1">
    <location>
        <begin position="116"/>
        <end position="125"/>
    </location>
</feature>
<protein>
    <submittedName>
        <fullName evidence="4">Uncharacterized protein</fullName>
    </submittedName>
</protein>
<feature type="signal peptide" evidence="3">
    <location>
        <begin position="1"/>
        <end position="28"/>
    </location>
</feature>
<evidence type="ECO:0000256" key="3">
    <source>
        <dbReference type="SAM" id="SignalP"/>
    </source>
</evidence>
<evidence type="ECO:0000313" key="5">
    <source>
        <dbReference type="Proteomes" id="UP000576821"/>
    </source>
</evidence>
<evidence type="ECO:0000256" key="1">
    <source>
        <dbReference type="SAM" id="MobiDB-lite"/>
    </source>
</evidence>
<comment type="caution">
    <text evidence="4">The sequence shown here is derived from an EMBL/GenBank/DDBJ whole genome shotgun (WGS) entry which is preliminary data.</text>
</comment>
<dbReference type="Proteomes" id="UP000576821">
    <property type="component" value="Unassembled WGS sequence"/>
</dbReference>
<dbReference type="RefSeq" id="WP_167302179.1">
    <property type="nucleotide sequence ID" value="NZ_JAASQR010000001.1"/>
</dbReference>
<feature type="chain" id="PRO_5032429037" evidence="3">
    <location>
        <begin position="29"/>
        <end position="318"/>
    </location>
</feature>
<evidence type="ECO:0000313" key="4">
    <source>
        <dbReference type="EMBL" id="NIJ15529.1"/>
    </source>
</evidence>
<feature type="compositionally biased region" description="Low complexity" evidence="1">
    <location>
        <begin position="97"/>
        <end position="108"/>
    </location>
</feature>
<keyword evidence="3" id="KW-0732">Signal</keyword>
<feature type="transmembrane region" description="Helical" evidence="2">
    <location>
        <begin position="168"/>
        <end position="189"/>
    </location>
</feature>
<accession>A0A846M0F6</accession>
<feature type="region of interest" description="Disordered" evidence="1">
    <location>
        <begin position="86"/>
        <end position="136"/>
    </location>
</feature>
<name>A0A846M0F6_9SPHN</name>
<gene>
    <name evidence="4" type="ORF">FHS54_000478</name>
</gene>
<evidence type="ECO:0000256" key="2">
    <source>
        <dbReference type="SAM" id="Phobius"/>
    </source>
</evidence>